<dbReference type="Pfam" id="PF08240">
    <property type="entry name" value="ADH_N"/>
    <property type="match status" value="1"/>
</dbReference>
<dbReference type="PANTHER" id="PTHR45348">
    <property type="entry name" value="HYPOTHETICAL OXIDOREDUCTASE (EUROFUNG)"/>
    <property type="match status" value="1"/>
</dbReference>
<dbReference type="AlphaFoldDB" id="A0A1J8R3X2"/>
<dbReference type="InterPro" id="IPR036291">
    <property type="entry name" value="NAD(P)-bd_dom_sf"/>
</dbReference>
<dbReference type="Gene3D" id="3.40.50.720">
    <property type="entry name" value="NAD(P)-binding Rossmann-like Domain"/>
    <property type="match status" value="1"/>
</dbReference>
<dbReference type="Proteomes" id="UP000183567">
    <property type="component" value="Unassembled WGS sequence"/>
</dbReference>
<dbReference type="SMART" id="SM00829">
    <property type="entry name" value="PKS_ER"/>
    <property type="match status" value="1"/>
</dbReference>
<accession>A0A1J8R3X2</accession>
<protein>
    <recommendedName>
        <fullName evidence="1">Enoyl reductase (ER) domain-containing protein</fullName>
    </recommendedName>
</protein>
<dbReference type="Gene3D" id="3.90.180.10">
    <property type="entry name" value="Medium-chain alcohol dehydrogenases, catalytic domain"/>
    <property type="match status" value="1"/>
</dbReference>
<evidence type="ECO:0000313" key="3">
    <source>
        <dbReference type="Proteomes" id="UP000183567"/>
    </source>
</evidence>
<dbReference type="OrthoDB" id="3233595at2759"/>
<dbReference type="CDD" id="cd08249">
    <property type="entry name" value="enoyl_reductase_like"/>
    <property type="match status" value="1"/>
</dbReference>
<dbReference type="SUPFAM" id="SSF51735">
    <property type="entry name" value="NAD(P)-binding Rossmann-fold domains"/>
    <property type="match status" value="1"/>
</dbReference>
<dbReference type="EMBL" id="LVVM01000537">
    <property type="protein sequence ID" value="OJA20488.1"/>
    <property type="molecule type" value="Genomic_DNA"/>
</dbReference>
<dbReference type="GO" id="GO:0016651">
    <property type="term" value="F:oxidoreductase activity, acting on NAD(P)H"/>
    <property type="evidence" value="ECO:0007669"/>
    <property type="project" value="InterPro"/>
</dbReference>
<dbReference type="PANTHER" id="PTHR45348:SF2">
    <property type="entry name" value="ZINC-TYPE ALCOHOL DEHYDROGENASE-LIKE PROTEIN C2E1P3.01"/>
    <property type="match status" value="1"/>
</dbReference>
<sequence>MSTQQALWLPGIGQDFVVGPREIDAPGPGELLVRIVSSGLNPLDWKLQDKPFIYVQSFPAVVGEEAAGTVEAIGDGVTDFKDGDRVFFQGHIGNRLCTFQQYCIVNADLVAKIPENISFDQAASVQVGIIPFAVGLYAQQPEGLAHLAPWEEGGKDKYAGRPIVIMGGTSSLGQYAIQLARLSGFSPIITTASLHNAELLSSLGATHVLDRRLSTTALKDAVAKITSAPITLAFDAISLPDTQQSALDIITGGGTLIIVSAQMVENKGDGKVIHAVFGSFHPLPNREMGKRFMPVLTQWLAEGTIKLNTVEVIPGGLNGIPSGLQRLKNNLVSGRKLVVHPWETA</sequence>
<feature type="domain" description="Enoyl reductase (ER)" evidence="1">
    <location>
        <begin position="13"/>
        <end position="305"/>
    </location>
</feature>
<gene>
    <name evidence="2" type="ORF">AZE42_01986</name>
</gene>
<dbReference type="SUPFAM" id="SSF50129">
    <property type="entry name" value="GroES-like"/>
    <property type="match status" value="1"/>
</dbReference>
<comment type="caution">
    <text evidence="2">The sequence shown here is derived from an EMBL/GenBank/DDBJ whole genome shotgun (WGS) entry which is preliminary data.</text>
</comment>
<dbReference type="InterPro" id="IPR013154">
    <property type="entry name" value="ADH-like_N"/>
</dbReference>
<keyword evidence="3" id="KW-1185">Reference proteome</keyword>
<dbReference type="Pfam" id="PF00107">
    <property type="entry name" value="ADH_zinc_N"/>
    <property type="match status" value="1"/>
</dbReference>
<dbReference type="STRING" id="180088.A0A1J8R3X2"/>
<organism evidence="2 3">
    <name type="scientific">Rhizopogon vesiculosus</name>
    <dbReference type="NCBI Taxonomy" id="180088"/>
    <lineage>
        <taxon>Eukaryota</taxon>
        <taxon>Fungi</taxon>
        <taxon>Dikarya</taxon>
        <taxon>Basidiomycota</taxon>
        <taxon>Agaricomycotina</taxon>
        <taxon>Agaricomycetes</taxon>
        <taxon>Agaricomycetidae</taxon>
        <taxon>Boletales</taxon>
        <taxon>Suillineae</taxon>
        <taxon>Rhizopogonaceae</taxon>
        <taxon>Rhizopogon</taxon>
    </lineage>
</organism>
<reference evidence="2 3" key="1">
    <citation type="submission" date="2016-03" db="EMBL/GenBank/DDBJ databases">
        <title>Comparative genomics of the ectomycorrhizal sister species Rhizopogon vinicolor and Rhizopogon vesiculosus (Basidiomycota: Boletales) reveals a divergence of the mating type B locus.</title>
        <authorList>
            <person name="Mujic A.B."/>
            <person name="Kuo A."/>
            <person name="Tritt A."/>
            <person name="Lipzen A."/>
            <person name="Chen C."/>
            <person name="Johnson J."/>
            <person name="Sharma A."/>
            <person name="Barry K."/>
            <person name="Grigoriev I.V."/>
            <person name="Spatafora J.W."/>
        </authorList>
    </citation>
    <scope>NUCLEOTIDE SEQUENCE [LARGE SCALE GENOMIC DNA]</scope>
    <source>
        <strain evidence="2 3">AM-OR11-056</strain>
    </source>
</reference>
<dbReference type="InterPro" id="IPR020843">
    <property type="entry name" value="ER"/>
</dbReference>
<evidence type="ECO:0000313" key="2">
    <source>
        <dbReference type="EMBL" id="OJA20488.1"/>
    </source>
</evidence>
<dbReference type="InterPro" id="IPR011032">
    <property type="entry name" value="GroES-like_sf"/>
</dbReference>
<dbReference type="InterPro" id="IPR013149">
    <property type="entry name" value="ADH-like_C"/>
</dbReference>
<proteinExistence type="predicted"/>
<name>A0A1J8R3X2_9AGAM</name>
<evidence type="ECO:0000259" key="1">
    <source>
        <dbReference type="SMART" id="SM00829"/>
    </source>
</evidence>
<dbReference type="InterPro" id="IPR047122">
    <property type="entry name" value="Trans-enoyl_RdTase-like"/>
</dbReference>